<keyword evidence="9" id="KW-0418">Kinase</keyword>
<dbReference type="InterPro" id="IPR005467">
    <property type="entry name" value="His_kinase_dom"/>
</dbReference>
<accession>A0ABT1MMI8</accession>
<dbReference type="InterPro" id="IPR008207">
    <property type="entry name" value="Sig_transdc_His_kin_Hpt_dom"/>
</dbReference>
<dbReference type="SUPFAM" id="SSF55874">
    <property type="entry name" value="ATPase domain of HSP90 chaperone/DNA topoisomerase II/histidine kinase"/>
    <property type="match status" value="1"/>
</dbReference>
<dbReference type="Gene3D" id="3.30.565.10">
    <property type="entry name" value="Histidine kinase-like ATPase, C-terminal domain"/>
    <property type="match status" value="1"/>
</dbReference>
<dbReference type="InterPro" id="IPR003661">
    <property type="entry name" value="HisK_dim/P_dom"/>
</dbReference>
<dbReference type="InterPro" id="IPR036641">
    <property type="entry name" value="HPT_dom_sf"/>
</dbReference>
<evidence type="ECO:0000256" key="7">
    <source>
        <dbReference type="ARBA" id="ARBA00022679"/>
    </source>
</evidence>
<dbReference type="SMART" id="SM00448">
    <property type="entry name" value="REC"/>
    <property type="match status" value="1"/>
</dbReference>
<dbReference type="PANTHER" id="PTHR43047:SF72">
    <property type="entry name" value="OSMOSENSING HISTIDINE PROTEIN KINASE SLN1"/>
    <property type="match status" value="1"/>
</dbReference>
<keyword evidence="15" id="KW-0175">Coiled coil</keyword>
<keyword evidence="7" id="KW-0808">Transferase</keyword>
<evidence type="ECO:0000313" key="20">
    <source>
        <dbReference type="EMBL" id="MCP9612968.1"/>
    </source>
</evidence>
<dbReference type="Gene3D" id="1.10.287.130">
    <property type="match status" value="1"/>
</dbReference>
<dbReference type="SUPFAM" id="SSF47226">
    <property type="entry name" value="Histidine-containing phosphotransfer domain, HPT domain"/>
    <property type="match status" value="1"/>
</dbReference>
<feature type="modified residue" description="4-aspartylphosphate" evidence="14">
    <location>
        <position position="620"/>
    </location>
</feature>
<evidence type="ECO:0000313" key="21">
    <source>
        <dbReference type="Proteomes" id="UP001205603"/>
    </source>
</evidence>
<evidence type="ECO:0000256" key="8">
    <source>
        <dbReference type="ARBA" id="ARBA00022692"/>
    </source>
</evidence>
<dbReference type="InterPro" id="IPR003594">
    <property type="entry name" value="HATPase_dom"/>
</dbReference>
<dbReference type="Gene3D" id="3.40.50.2300">
    <property type="match status" value="1"/>
</dbReference>
<comment type="subcellular location">
    <subcellularLocation>
        <location evidence="2">Cell inner membrane</location>
        <topology evidence="2">Multi-pass membrane protein</topology>
    </subcellularLocation>
</comment>
<dbReference type="EMBL" id="JANDHW010000017">
    <property type="protein sequence ID" value="MCP9612968.1"/>
    <property type="molecule type" value="Genomic_DNA"/>
</dbReference>
<feature type="transmembrane region" description="Helical" evidence="16">
    <location>
        <begin position="276"/>
        <end position="299"/>
    </location>
</feature>
<dbReference type="InterPro" id="IPR036890">
    <property type="entry name" value="HATPase_C_sf"/>
</dbReference>
<keyword evidence="11 16" id="KW-1133">Transmembrane helix</keyword>
<comment type="catalytic activity">
    <reaction evidence="1">
        <text>ATP + protein L-histidine = ADP + protein N-phospho-L-histidine.</text>
        <dbReference type="EC" id="2.7.13.3"/>
    </reaction>
</comment>
<keyword evidence="5" id="KW-0997">Cell inner membrane</keyword>
<evidence type="ECO:0000256" key="14">
    <source>
        <dbReference type="PROSITE-ProRule" id="PRU00169"/>
    </source>
</evidence>
<dbReference type="CDD" id="cd16922">
    <property type="entry name" value="HATPase_EvgS-ArcB-TorS-like"/>
    <property type="match status" value="1"/>
</dbReference>
<dbReference type="CDD" id="cd00082">
    <property type="entry name" value="HisKA"/>
    <property type="match status" value="1"/>
</dbReference>
<evidence type="ECO:0000259" key="18">
    <source>
        <dbReference type="PROSITE" id="PS50110"/>
    </source>
</evidence>
<evidence type="ECO:0000256" key="15">
    <source>
        <dbReference type="SAM" id="Coils"/>
    </source>
</evidence>
<dbReference type="SUPFAM" id="SSF47384">
    <property type="entry name" value="Homodimeric domain of signal transducing histidine kinase"/>
    <property type="match status" value="1"/>
</dbReference>
<dbReference type="PROSITE" id="PS50894">
    <property type="entry name" value="HPT"/>
    <property type="match status" value="1"/>
</dbReference>
<feature type="transmembrane region" description="Helical" evidence="16">
    <location>
        <begin position="12"/>
        <end position="30"/>
    </location>
</feature>
<name>A0ABT1MMI8_9BACT</name>
<evidence type="ECO:0000256" key="11">
    <source>
        <dbReference type="ARBA" id="ARBA00022989"/>
    </source>
</evidence>
<feature type="domain" description="HPt" evidence="19">
    <location>
        <begin position="720"/>
        <end position="813"/>
    </location>
</feature>
<keyword evidence="12 16" id="KW-0472">Membrane</keyword>
<evidence type="ECO:0000259" key="17">
    <source>
        <dbReference type="PROSITE" id="PS50109"/>
    </source>
</evidence>
<proteinExistence type="predicted"/>
<dbReference type="Gene3D" id="1.20.120.160">
    <property type="entry name" value="HPT domain"/>
    <property type="match status" value="1"/>
</dbReference>
<evidence type="ECO:0000259" key="19">
    <source>
        <dbReference type="PROSITE" id="PS50894"/>
    </source>
</evidence>
<keyword evidence="6 14" id="KW-0597">Phosphoprotein</keyword>
<dbReference type="SMART" id="SM00388">
    <property type="entry name" value="HisKA"/>
    <property type="match status" value="1"/>
</dbReference>
<feature type="domain" description="Response regulatory" evidence="18">
    <location>
        <begin position="571"/>
        <end position="688"/>
    </location>
</feature>
<feature type="domain" description="Histidine kinase" evidence="17">
    <location>
        <begin position="332"/>
        <end position="546"/>
    </location>
</feature>
<dbReference type="PROSITE" id="PS50109">
    <property type="entry name" value="HIS_KIN"/>
    <property type="match status" value="1"/>
</dbReference>
<feature type="coiled-coil region" evidence="15">
    <location>
        <begin position="305"/>
        <end position="332"/>
    </location>
</feature>
<dbReference type="PANTHER" id="PTHR43047">
    <property type="entry name" value="TWO-COMPONENT HISTIDINE PROTEIN KINASE"/>
    <property type="match status" value="1"/>
</dbReference>
<evidence type="ECO:0000256" key="13">
    <source>
        <dbReference type="PROSITE-ProRule" id="PRU00110"/>
    </source>
</evidence>
<evidence type="ECO:0000256" key="10">
    <source>
        <dbReference type="ARBA" id="ARBA00022840"/>
    </source>
</evidence>
<dbReference type="Pfam" id="PF02518">
    <property type="entry name" value="HATPase_c"/>
    <property type="match status" value="1"/>
</dbReference>
<dbReference type="InterPro" id="IPR001789">
    <property type="entry name" value="Sig_transdc_resp-reg_receiver"/>
</dbReference>
<keyword evidence="8 16" id="KW-0812">Transmembrane</keyword>
<dbReference type="InterPro" id="IPR036097">
    <property type="entry name" value="HisK_dim/P_sf"/>
</dbReference>
<dbReference type="SMART" id="SM00387">
    <property type="entry name" value="HATPase_c"/>
    <property type="match status" value="1"/>
</dbReference>
<dbReference type="SUPFAM" id="SSF52172">
    <property type="entry name" value="CheY-like"/>
    <property type="match status" value="1"/>
</dbReference>
<comment type="caution">
    <text evidence="20">The sequence shown here is derived from an EMBL/GenBank/DDBJ whole genome shotgun (WGS) entry which is preliminary data.</text>
</comment>
<keyword evidence="4" id="KW-1003">Cell membrane</keyword>
<evidence type="ECO:0000256" key="1">
    <source>
        <dbReference type="ARBA" id="ARBA00000085"/>
    </source>
</evidence>
<dbReference type="Pfam" id="PF00072">
    <property type="entry name" value="Response_reg"/>
    <property type="match status" value="1"/>
</dbReference>
<keyword evidence="10 20" id="KW-0067">ATP-binding</keyword>
<evidence type="ECO:0000256" key="9">
    <source>
        <dbReference type="ARBA" id="ARBA00022777"/>
    </source>
</evidence>
<evidence type="ECO:0000256" key="3">
    <source>
        <dbReference type="ARBA" id="ARBA00012438"/>
    </source>
</evidence>
<sequence length="825" mass="94021">MKKFSFIRTKVAVGYLSLIALLLISFYFIYREISFLSATSRYETELNEKRKVINRTLTGLYRVEAIGQTLMTGNFKDYSLYRKSVNETMNQLDSLRTFTTDSLQIERIGNIVSLLKQKEKNVLALVSTIASDEEVKMYEEGFVKIMSQQDSLIKEQKKQLEVIRQQDSLLNRPKPKRFLKRLAEAFSSEKEVSPVQHIEINSSTDSLSAINLELKQRISDRQQEIQTFISDKSNRLKRANQRLDAQIELTIREFEQEEIAGILDKIDKQQIIKRQAIQTIGTIATISVLLAIIFIIIILRDITRSNRYRAALEEANLQAENLLQIREKLMLTITHDFKAPLGSIIGYADLLSRLIQENRQRFYLDNMRQSSQHLLRLVNELLDFHRLDSKKAEINSVVFSPDRLFEEIKNRFTPLAQKKGLELIYETDGDITKTFAGDTLRITQIAENLLSNAIKFTESGHVTLYVTITGRKLCFTITDTGCGISKNDKEKIFREFTRLQGARGQEGFGLGLSITLKLVELLKGTIDVDSEEGKGSRFSIEIPLLFANRTNDETSAEKEKTLPILTGKNLKALIIDDDKLQLDLFSAQLKQLGIDSTPCLQPDELFAFLKNEKYDILFTDMQMPGSDGFEILNLLRNSENVRANNIPVIAVTARSDIQEEELQKNGFSGILYKPVEIKALAAIIGRSIPDASNKHSIHKPQEKDSSQIHFDALTAYSGNDPQAAAEIIGSFIDENRMNRENIQQSVQEKDMPAIARTAHKMRPLFSLIGATECYTLLSWLEDNKEMPFNETVKEKTDVLLSEIDRVIENAILYKTKVLLKESSEK</sequence>
<feature type="modified residue" description="Phosphohistidine" evidence="13">
    <location>
        <position position="759"/>
    </location>
</feature>
<dbReference type="PROSITE" id="PS50110">
    <property type="entry name" value="RESPONSE_REGULATORY"/>
    <property type="match status" value="1"/>
</dbReference>
<evidence type="ECO:0000256" key="6">
    <source>
        <dbReference type="ARBA" id="ARBA00022553"/>
    </source>
</evidence>
<dbReference type="EC" id="2.7.13.3" evidence="3"/>
<dbReference type="Proteomes" id="UP001205603">
    <property type="component" value="Unassembled WGS sequence"/>
</dbReference>
<evidence type="ECO:0000256" key="16">
    <source>
        <dbReference type="SAM" id="Phobius"/>
    </source>
</evidence>
<evidence type="ECO:0000256" key="4">
    <source>
        <dbReference type="ARBA" id="ARBA00022475"/>
    </source>
</evidence>
<gene>
    <name evidence="20" type="ORF">NMU02_12790</name>
</gene>
<dbReference type="Pfam" id="PF01627">
    <property type="entry name" value="Hpt"/>
    <property type="match status" value="1"/>
</dbReference>
<dbReference type="CDD" id="cd17546">
    <property type="entry name" value="REC_hyHK_CKI1_RcsC-like"/>
    <property type="match status" value="1"/>
</dbReference>
<dbReference type="PRINTS" id="PR00344">
    <property type="entry name" value="BCTRLSENSOR"/>
</dbReference>
<evidence type="ECO:0000256" key="2">
    <source>
        <dbReference type="ARBA" id="ARBA00004429"/>
    </source>
</evidence>
<dbReference type="InterPro" id="IPR011006">
    <property type="entry name" value="CheY-like_superfamily"/>
</dbReference>
<evidence type="ECO:0000256" key="12">
    <source>
        <dbReference type="ARBA" id="ARBA00023136"/>
    </source>
</evidence>
<dbReference type="InterPro" id="IPR004358">
    <property type="entry name" value="Sig_transdc_His_kin-like_C"/>
</dbReference>
<evidence type="ECO:0000256" key="5">
    <source>
        <dbReference type="ARBA" id="ARBA00022519"/>
    </source>
</evidence>
<keyword evidence="10 20" id="KW-0547">Nucleotide-binding</keyword>
<dbReference type="Pfam" id="PF00512">
    <property type="entry name" value="HisKA"/>
    <property type="match status" value="1"/>
</dbReference>
<protein>
    <recommendedName>
        <fullName evidence="3">histidine kinase</fullName>
        <ecNumber evidence="3">2.7.13.3</ecNumber>
    </recommendedName>
</protein>
<dbReference type="GO" id="GO:0005524">
    <property type="term" value="F:ATP binding"/>
    <property type="evidence" value="ECO:0007669"/>
    <property type="project" value="UniProtKB-KW"/>
</dbReference>
<keyword evidence="21" id="KW-1185">Reference proteome</keyword>
<reference evidence="20 21" key="1">
    <citation type="submission" date="2022-07" db="EMBL/GenBank/DDBJ databases">
        <title>Fecal culturing of patients with breast cancer.</title>
        <authorList>
            <person name="Teng N.M.Y."/>
            <person name="Kiu R."/>
            <person name="Evans R."/>
            <person name="Baker D.J."/>
            <person name="Zenner C."/>
            <person name="Robinson S.D."/>
            <person name="Hall L.J."/>
        </authorList>
    </citation>
    <scope>NUCLEOTIDE SEQUENCE [LARGE SCALE GENOMIC DNA]</scope>
    <source>
        <strain evidence="20 21">LH1063</strain>
    </source>
</reference>
<organism evidence="20 21">
    <name type="scientific">Coprobacter tertius</name>
    <dbReference type="NCBI Taxonomy" id="2944915"/>
    <lineage>
        <taxon>Bacteria</taxon>
        <taxon>Pseudomonadati</taxon>
        <taxon>Bacteroidota</taxon>
        <taxon>Bacteroidia</taxon>
        <taxon>Bacteroidales</taxon>
        <taxon>Barnesiellaceae</taxon>
        <taxon>Coprobacter</taxon>
    </lineage>
</organism>
<dbReference type="RefSeq" id="WP_255028354.1">
    <property type="nucleotide sequence ID" value="NZ_JANDHW010000017.1"/>
</dbReference>